<name>A0A0D2KNY3_HYPSF</name>
<reference evidence="2" key="1">
    <citation type="submission" date="2014-04" db="EMBL/GenBank/DDBJ databases">
        <title>Evolutionary Origins and Diversification of the Mycorrhizal Mutualists.</title>
        <authorList>
            <consortium name="DOE Joint Genome Institute"/>
            <consortium name="Mycorrhizal Genomics Consortium"/>
            <person name="Kohler A."/>
            <person name="Kuo A."/>
            <person name="Nagy L.G."/>
            <person name="Floudas D."/>
            <person name="Copeland A."/>
            <person name="Barry K.W."/>
            <person name="Cichocki N."/>
            <person name="Veneault-Fourrey C."/>
            <person name="LaButti K."/>
            <person name="Lindquist E.A."/>
            <person name="Lipzen A."/>
            <person name="Lundell T."/>
            <person name="Morin E."/>
            <person name="Murat C."/>
            <person name="Riley R."/>
            <person name="Ohm R."/>
            <person name="Sun H."/>
            <person name="Tunlid A."/>
            <person name="Henrissat B."/>
            <person name="Grigoriev I.V."/>
            <person name="Hibbett D.S."/>
            <person name="Martin F."/>
        </authorList>
    </citation>
    <scope>NUCLEOTIDE SEQUENCE [LARGE SCALE GENOMIC DNA]</scope>
    <source>
        <strain evidence="2">FD-334 SS-4</strain>
    </source>
</reference>
<dbReference type="OMA" id="GTRWSKC"/>
<proteinExistence type="predicted"/>
<protein>
    <submittedName>
        <fullName evidence="1">Uncharacterized protein</fullName>
    </submittedName>
</protein>
<dbReference type="AlphaFoldDB" id="A0A0D2KNY3"/>
<dbReference type="OrthoDB" id="3132318at2759"/>
<evidence type="ECO:0000313" key="1">
    <source>
        <dbReference type="EMBL" id="KJA16312.1"/>
    </source>
</evidence>
<dbReference type="Proteomes" id="UP000054270">
    <property type="component" value="Unassembled WGS sequence"/>
</dbReference>
<gene>
    <name evidence="1" type="ORF">HYPSUDRAFT_207184</name>
</gene>
<dbReference type="EMBL" id="KN817624">
    <property type="protein sequence ID" value="KJA16312.1"/>
    <property type="molecule type" value="Genomic_DNA"/>
</dbReference>
<organism evidence="1 2">
    <name type="scientific">Hypholoma sublateritium (strain FD-334 SS-4)</name>
    <dbReference type="NCBI Taxonomy" id="945553"/>
    <lineage>
        <taxon>Eukaryota</taxon>
        <taxon>Fungi</taxon>
        <taxon>Dikarya</taxon>
        <taxon>Basidiomycota</taxon>
        <taxon>Agaricomycotina</taxon>
        <taxon>Agaricomycetes</taxon>
        <taxon>Agaricomycetidae</taxon>
        <taxon>Agaricales</taxon>
        <taxon>Agaricineae</taxon>
        <taxon>Strophariaceae</taxon>
        <taxon>Hypholoma</taxon>
    </lineage>
</organism>
<keyword evidence="2" id="KW-1185">Reference proteome</keyword>
<sequence length="83" mass="9400">MCQQVAKGTRWGKCGHFQRHLVVAVMDCCQTNCERSCNHPPRCPLRTCITTYGREIQQDVDLVDEFCFQCRAAQAKAAGIPLR</sequence>
<evidence type="ECO:0000313" key="2">
    <source>
        <dbReference type="Proteomes" id="UP000054270"/>
    </source>
</evidence>
<accession>A0A0D2KNY3</accession>